<keyword evidence="4" id="KW-1185">Reference proteome</keyword>
<keyword evidence="2" id="KW-1133">Transmembrane helix</keyword>
<feature type="compositionally biased region" description="Polar residues" evidence="1">
    <location>
        <begin position="148"/>
        <end position="172"/>
    </location>
</feature>
<reference evidence="3 4" key="1">
    <citation type="journal article" date="2020" name="Pathogens">
        <title>First Whole Genome Sequence of Anaplasma platys, an Obligate Intracellular Rickettsial Pathogen of Dogs.</title>
        <authorList>
            <person name="Llanes A."/>
            <person name="Rajeev S."/>
        </authorList>
    </citation>
    <scope>NUCLEOTIDE SEQUENCE [LARGE SCALE GENOMIC DNA]</scope>
    <source>
        <strain evidence="3 4">S3</strain>
    </source>
</reference>
<dbReference type="EMBL" id="CP046391">
    <property type="protein sequence ID" value="QJC27621.1"/>
    <property type="molecule type" value="Genomic_DNA"/>
</dbReference>
<evidence type="ECO:0000313" key="4">
    <source>
        <dbReference type="Proteomes" id="UP000500930"/>
    </source>
</evidence>
<evidence type="ECO:0000313" key="3">
    <source>
        <dbReference type="EMBL" id="QJC27621.1"/>
    </source>
</evidence>
<gene>
    <name evidence="3" type="ORF">ANPL_02800</name>
</gene>
<feature type="region of interest" description="Disordered" evidence="1">
    <location>
        <begin position="146"/>
        <end position="176"/>
    </location>
</feature>
<sequence length="983" mass="106845">MNGLEEDRGGRATPRAEQKKTKAKVSTGVKELPQRVENAEGQVENQNVVVNNHNNVDVGAQLATDRPESTPSTSKGDIGNASELVTGRLLRKEDATRSFSSDAISYYSVGDDLSEGEYEDCEEKTGETAFSELGGGANHADEVAERNNGLQSASEGRLRSNNLQNTPENTASKGDISHETSNVSVLFQDVYKRLRAEEGKCISDFQKAIVRDGSVISSDVHESGSVNTSKVAGEVIRGAYSAIFSAVSDVRHADRSSGGIATCALEQFDASVLSSGNICEVIKQGVNLLRISLDLRFSMVRNNKCVLEEKVRKLESDITSAKSGIKAVKKEKTTKSTEATHAKLKESLKKFEELRGFYKGHLGILEKEMGSLEQESSIMHRMREEAEKYDFLARFYHGNVRFRVLFSEVLSCFRERISELREVLQHEKTPSGESVLHRLGEHQGLFEKSLVLILAREEEINDQIRNIESAVTEQFTSACSVYSLGSSCYEAAREEDKCFVMQDVSGLQDVRGKLIVLMRDLYKEEVEYDHHSKQSRAKTKSSLEELYKLTSCNDIRDDIANSIRGMEQFLSSPELAKVIAQRDAGLAGKTNAQRVLMLESDVQRFAAVLSVTIKNYLEVNELLSGCLLAARREEKISKLSDVSSLREVLGIDVCEDFAGSGSILHVVEQHGLPVKDHVSRIAENKEELAACARDILSTTLNLIAANRITGVEACHIVNYPNASAKFAKSHGESSIHLEAAMRENAKAKKKYFKLITRVISTMAKDEKARGDRIAKILYTCAAVALFIGVSAFASYCTYIFLPIYGMGLWFVPHAAAVIATGALVVCVSVINYAVKQEQEVVDEKIVETKETVDARKEGRILGSGKDGSQVGEDPSLMQEQTTQEGNVVVPGAGSAAAGDATNSLGAAGSEGTAAAMEIPRGPSNVSGASIALSSSTSDASVNTTRTEQLLSASEVSEKPSGNVEKVTADLGVKTPVITLSHCS</sequence>
<feature type="compositionally biased region" description="Low complexity" evidence="1">
    <location>
        <begin position="926"/>
        <end position="940"/>
    </location>
</feature>
<keyword evidence="2" id="KW-0812">Transmembrane</keyword>
<feature type="compositionally biased region" description="Polar residues" evidence="1">
    <location>
        <begin position="941"/>
        <end position="954"/>
    </location>
</feature>
<feature type="region of interest" description="Disordered" evidence="1">
    <location>
        <begin position="926"/>
        <end position="962"/>
    </location>
</feature>
<dbReference type="Proteomes" id="UP000500930">
    <property type="component" value="Chromosome"/>
</dbReference>
<feature type="transmembrane region" description="Helical" evidence="2">
    <location>
        <begin position="813"/>
        <end position="834"/>
    </location>
</feature>
<protein>
    <submittedName>
        <fullName evidence="3">Uncharacterized protein</fullName>
    </submittedName>
</protein>
<dbReference type="AlphaFoldDB" id="A0A858PYE4"/>
<feature type="transmembrane region" description="Helical" evidence="2">
    <location>
        <begin position="776"/>
        <end position="801"/>
    </location>
</feature>
<dbReference type="RefSeq" id="WP_169193261.1">
    <property type="nucleotide sequence ID" value="NZ_CP046391.1"/>
</dbReference>
<evidence type="ECO:0000256" key="1">
    <source>
        <dbReference type="SAM" id="MobiDB-lite"/>
    </source>
</evidence>
<name>A0A858PYE4_9RICK</name>
<evidence type="ECO:0000256" key="2">
    <source>
        <dbReference type="SAM" id="Phobius"/>
    </source>
</evidence>
<feature type="region of interest" description="Disordered" evidence="1">
    <location>
        <begin position="1"/>
        <end position="44"/>
    </location>
</feature>
<organism evidence="3 4">
    <name type="scientific">Anaplasma platys</name>
    <dbReference type="NCBI Taxonomy" id="949"/>
    <lineage>
        <taxon>Bacteria</taxon>
        <taxon>Pseudomonadati</taxon>
        <taxon>Pseudomonadota</taxon>
        <taxon>Alphaproteobacteria</taxon>
        <taxon>Rickettsiales</taxon>
        <taxon>Anaplasmataceae</taxon>
        <taxon>Anaplasma</taxon>
    </lineage>
</organism>
<keyword evidence="2" id="KW-0472">Membrane</keyword>
<dbReference type="KEGG" id="aplt:ANPL_02800"/>
<feature type="region of interest" description="Disordered" evidence="1">
    <location>
        <begin position="857"/>
        <end position="882"/>
    </location>
</feature>
<proteinExistence type="predicted"/>
<feature type="compositionally biased region" description="Basic and acidic residues" evidence="1">
    <location>
        <begin position="1"/>
        <end position="20"/>
    </location>
</feature>
<accession>A0A858PYE4</accession>